<name>A0A9P7F0F2_9AGAM</name>
<evidence type="ECO:0000313" key="2">
    <source>
        <dbReference type="Proteomes" id="UP000823399"/>
    </source>
</evidence>
<evidence type="ECO:0000313" key="1">
    <source>
        <dbReference type="EMBL" id="KAG2099241.1"/>
    </source>
</evidence>
<dbReference type="OrthoDB" id="2691276at2759"/>
<feature type="non-terminal residue" evidence="1">
    <location>
        <position position="1"/>
    </location>
</feature>
<organism evidence="1 2">
    <name type="scientific">Suillus discolor</name>
    <dbReference type="NCBI Taxonomy" id="1912936"/>
    <lineage>
        <taxon>Eukaryota</taxon>
        <taxon>Fungi</taxon>
        <taxon>Dikarya</taxon>
        <taxon>Basidiomycota</taxon>
        <taxon>Agaricomycotina</taxon>
        <taxon>Agaricomycetes</taxon>
        <taxon>Agaricomycetidae</taxon>
        <taxon>Boletales</taxon>
        <taxon>Suillineae</taxon>
        <taxon>Suillaceae</taxon>
        <taxon>Suillus</taxon>
    </lineage>
</organism>
<sequence length="108" mass="12212">LNDAVEHFQLVLNQCPVGHPDHAAALTNLASVLLKGYIQNDVQDIETTTSLFCDALALRPQHHPNHPLSLYNFTQALKWRHNKKETAGDICEAAQLYHELLPLCYRDL</sequence>
<keyword evidence="2" id="KW-1185">Reference proteome</keyword>
<dbReference type="AlphaFoldDB" id="A0A9P7F0F2"/>
<dbReference type="EMBL" id="JABBWM010000058">
    <property type="protein sequence ID" value="KAG2099241.1"/>
    <property type="molecule type" value="Genomic_DNA"/>
</dbReference>
<protein>
    <submittedName>
        <fullName evidence="1">Uncharacterized protein</fullName>
    </submittedName>
</protein>
<proteinExistence type="predicted"/>
<comment type="caution">
    <text evidence="1">The sequence shown here is derived from an EMBL/GenBank/DDBJ whole genome shotgun (WGS) entry which is preliminary data.</text>
</comment>
<dbReference type="InterPro" id="IPR011990">
    <property type="entry name" value="TPR-like_helical_dom_sf"/>
</dbReference>
<dbReference type="Gene3D" id="1.25.40.10">
    <property type="entry name" value="Tetratricopeptide repeat domain"/>
    <property type="match status" value="1"/>
</dbReference>
<dbReference type="Proteomes" id="UP000823399">
    <property type="component" value="Unassembled WGS sequence"/>
</dbReference>
<dbReference type="GeneID" id="64693939"/>
<gene>
    <name evidence="1" type="ORF">F5147DRAFT_582752</name>
</gene>
<dbReference type="RefSeq" id="XP_041289128.1">
    <property type="nucleotide sequence ID" value="XM_041431680.1"/>
</dbReference>
<accession>A0A9P7F0F2</accession>
<reference evidence="1" key="1">
    <citation type="journal article" date="2020" name="New Phytol.">
        <title>Comparative genomics reveals dynamic genome evolution in host specialist ectomycorrhizal fungi.</title>
        <authorList>
            <person name="Lofgren L.A."/>
            <person name="Nguyen N.H."/>
            <person name="Vilgalys R."/>
            <person name="Ruytinx J."/>
            <person name="Liao H.L."/>
            <person name="Branco S."/>
            <person name="Kuo A."/>
            <person name="LaButti K."/>
            <person name="Lipzen A."/>
            <person name="Andreopoulos W."/>
            <person name="Pangilinan J."/>
            <person name="Riley R."/>
            <person name="Hundley H."/>
            <person name="Na H."/>
            <person name="Barry K."/>
            <person name="Grigoriev I.V."/>
            <person name="Stajich J.E."/>
            <person name="Kennedy P.G."/>
        </authorList>
    </citation>
    <scope>NUCLEOTIDE SEQUENCE</scope>
    <source>
        <strain evidence="1">FC423</strain>
    </source>
</reference>